<accession>A0A0L0FFW4</accession>
<organism evidence="2 3">
    <name type="scientific">Sphaeroforma arctica JP610</name>
    <dbReference type="NCBI Taxonomy" id="667725"/>
    <lineage>
        <taxon>Eukaryota</taxon>
        <taxon>Ichthyosporea</taxon>
        <taxon>Ichthyophonida</taxon>
        <taxon>Sphaeroforma</taxon>
    </lineage>
</organism>
<feature type="region of interest" description="Disordered" evidence="1">
    <location>
        <begin position="160"/>
        <end position="184"/>
    </location>
</feature>
<reference evidence="2 3" key="1">
    <citation type="submission" date="2011-02" db="EMBL/GenBank/DDBJ databases">
        <title>The Genome Sequence of Sphaeroforma arctica JP610.</title>
        <authorList>
            <consortium name="The Broad Institute Genome Sequencing Platform"/>
            <person name="Russ C."/>
            <person name="Cuomo C."/>
            <person name="Young S.K."/>
            <person name="Zeng Q."/>
            <person name="Gargeya S."/>
            <person name="Alvarado L."/>
            <person name="Berlin A."/>
            <person name="Chapman S.B."/>
            <person name="Chen Z."/>
            <person name="Freedman E."/>
            <person name="Gellesch M."/>
            <person name="Goldberg J."/>
            <person name="Griggs A."/>
            <person name="Gujja S."/>
            <person name="Heilman E."/>
            <person name="Heiman D."/>
            <person name="Howarth C."/>
            <person name="Mehta T."/>
            <person name="Neiman D."/>
            <person name="Pearson M."/>
            <person name="Roberts A."/>
            <person name="Saif S."/>
            <person name="Shea T."/>
            <person name="Shenoy N."/>
            <person name="Sisk P."/>
            <person name="Stolte C."/>
            <person name="Sykes S."/>
            <person name="White J."/>
            <person name="Yandava C."/>
            <person name="Burger G."/>
            <person name="Gray M.W."/>
            <person name="Holland P.W.H."/>
            <person name="King N."/>
            <person name="Lang F.B.F."/>
            <person name="Roger A.J."/>
            <person name="Ruiz-Trillo I."/>
            <person name="Haas B."/>
            <person name="Nusbaum C."/>
            <person name="Birren B."/>
        </authorList>
    </citation>
    <scope>NUCLEOTIDE SEQUENCE [LARGE SCALE GENOMIC DNA]</scope>
    <source>
        <strain evidence="2 3">JP610</strain>
    </source>
</reference>
<name>A0A0L0FFW4_9EUKA</name>
<feature type="compositionally biased region" description="Gly residues" evidence="1">
    <location>
        <begin position="314"/>
        <end position="333"/>
    </location>
</feature>
<feature type="region of interest" description="Disordered" evidence="1">
    <location>
        <begin position="66"/>
        <end position="117"/>
    </location>
</feature>
<dbReference type="GeneID" id="25913024"/>
<dbReference type="Proteomes" id="UP000054560">
    <property type="component" value="Unassembled WGS sequence"/>
</dbReference>
<gene>
    <name evidence="2" type="ORF">SARC_12520</name>
</gene>
<feature type="region of interest" description="Disordered" evidence="1">
    <location>
        <begin position="293"/>
        <end position="345"/>
    </location>
</feature>
<evidence type="ECO:0000313" key="3">
    <source>
        <dbReference type="Proteomes" id="UP000054560"/>
    </source>
</evidence>
<dbReference type="RefSeq" id="XP_014148845.1">
    <property type="nucleotide sequence ID" value="XM_014293370.1"/>
</dbReference>
<proteinExistence type="predicted"/>
<sequence length="345" mass="36831">MASRSLVKVFLDESRDAQTSVETAAFSADNFVATLSTSQLEQHNLDGTNNVVHQRAAKILANQRNVAPYTPSDNRRTMGSDTSALPDPVTLSRPVVRQNPPATQPDSGIAGVATGSGDVPLTEAEKAQFAQVQEEDAMRQRIRQEARLLMAEEAARFRAEPLAAESTSGSSTKGSTTASSTSGSAQSLNGVLLASRASRMIDLAVLRLSTGMSEDVSQFCMVLRNGSNKAYAALAMVNVNISRGLLAQDIAEPALLEKVVPHSTFFLLLGLLSWFQQSWALYGPSKIKDRVSTKVKARVNNQQPKRPQDAEGQQAGGGGGHNGGKNAKEGGGQQQQQQLTTQQQI</sequence>
<evidence type="ECO:0000313" key="2">
    <source>
        <dbReference type="EMBL" id="KNC74943.1"/>
    </source>
</evidence>
<evidence type="ECO:0000256" key="1">
    <source>
        <dbReference type="SAM" id="MobiDB-lite"/>
    </source>
</evidence>
<keyword evidence="3" id="KW-1185">Reference proteome</keyword>
<feature type="compositionally biased region" description="Low complexity" evidence="1">
    <location>
        <begin position="334"/>
        <end position="345"/>
    </location>
</feature>
<dbReference type="EMBL" id="KQ243961">
    <property type="protein sequence ID" value="KNC74943.1"/>
    <property type="molecule type" value="Genomic_DNA"/>
</dbReference>
<dbReference type="AlphaFoldDB" id="A0A0L0FFW4"/>
<protein>
    <submittedName>
        <fullName evidence="2">Uncharacterized protein</fullName>
    </submittedName>
</protein>